<keyword evidence="2" id="KW-1185">Reference proteome</keyword>
<dbReference type="EMBL" id="JAJKFT010000010">
    <property type="protein sequence ID" value="MCC9631926.1"/>
    <property type="molecule type" value="Genomic_DNA"/>
</dbReference>
<protein>
    <submittedName>
        <fullName evidence="1">Uncharacterized protein</fullName>
    </submittedName>
</protein>
<organism evidence="1 2">
    <name type="scientific">Blastopirellula sediminis</name>
    <dbReference type="NCBI Taxonomy" id="2894196"/>
    <lineage>
        <taxon>Bacteria</taxon>
        <taxon>Pseudomonadati</taxon>
        <taxon>Planctomycetota</taxon>
        <taxon>Planctomycetia</taxon>
        <taxon>Pirellulales</taxon>
        <taxon>Pirellulaceae</taxon>
        <taxon>Blastopirellula</taxon>
    </lineage>
</organism>
<evidence type="ECO:0000313" key="1">
    <source>
        <dbReference type="EMBL" id="MCC9631926.1"/>
    </source>
</evidence>
<dbReference type="Proteomes" id="UP001139103">
    <property type="component" value="Unassembled WGS sequence"/>
</dbReference>
<proteinExistence type="predicted"/>
<sequence>MELSAFNRQADETSRTVELFKHVAETEPEAAHLLYNLAEPYLIQNECYSVCAPFLETSQRLAMAADIYRFESELEDAERDSFSPIPKLARFQYVSEAATLVALLVRNDRLADAKAACDIALETIDDARFRKALDKAMKGKFPASRPE</sequence>
<dbReference type="RefSeq" id="WP_230224773.1">
    <property type="nucleotide sequence ID" value="NZ_JAJKFT010000010.1"/>
</dbReference>
<gene>
    <name evidence="1" type="ORF">LOC68_26320</name>
</gene>
<evidence type="ECO:0000313" key="2">
    <source>
        <dbReference type="Proteomes" id="UP001139103"/>
    </source>
</evidence>
<accession>A0A9X1MS91</accession>
<reference evidence="1" key="1">
    <citation type="submission" date="2021-11" db="EMBL/GenBank/DDBJ databases">
        <title>Genome sequence.</title>
        <authorList>
            <person name="Sun Q."/>
        </authorList>
    </citation>
    <scope>NUCLEOTIDE SEQUENCE</scope>
    <source>
        <strain evidence="1">JC732</strain>
    </source>
</reference>
<dbReference type="AlphaFoldDB" id="A0A9X1MS91"/>
<name>A0A9X1MS91_9BACT</name>
<comment type="caution">
    <text evidence="1">The sequence shown here is derived from an EMBL/GenBank/DDBJ whole genome shotgun (WGS) entry which is preliminary data.</text>
</comment>